<comment type="caution">
    <text evidence="1">The sequence shown here is derived from an EMBL/GenBank/DDBJ whole genome shotgun (WGS) entry which is preliminary data.</text>
</comment>
<accession>A0AA87WC48</accession>
<organism evidence="1 2">
    <name type="scientific">Bradyrhizobium guangdongense</name>
    <dbReference type="NCBI Taxonomy" id="1325090"/>
    <lineage>
        <taxon>Bacteria</taxon>
        <taxon>Pseudomonadati</taxon>
        <taxon>Pseudomonadota</taxon>
        <taxon>Alphaproteobacteria</taxon>
        <taxon>Hyphomicrobiales</taxon>
        <taxon>Nitrobacteraceae</taxon>
        <taxon>Bradyrhizobium</taxon>
    </lineage>
</organism>
<evidence type="ECO:0000313" key="2">
    <source>
        <dbReference type="Proteomes" id="UP000625079"/>
    </source>
</evidence>
<reference evidence="1" key="2">
    <citation type="submission" date="2022-12" db="EMBL/GenBank/DDBJ databases">
        <authorList>
            <person name="Sun Q."/>
            <person name="Zhou Y."/>
        </authorList>
    </citation>
    <scope>NUCLEOTIDE SEQUENCE</scope>
    <source>
        <strain evidence="1">CGMCC 1.15034</strain>
    </source>
</reference>
<evidence type="ECO:0000313" key="1">
    <source>
        <dbReference type="EMBL" id="GGI31379.1"/>
    </source>
</evidence>
<dbReference type="Proteomes" id="UP000625079">
    <property type="component" value="Unassembled WGS sequence"/>
</dbReference>
<gene>
    <name evidence="1" type="ORF">GCM10010987_64130</name>
</gene>
<reference evidence="1" key="1">
    <citation type="journal article" date="2014" name="Int. J. Syst. Evol. Microbiol.">
        <title>Complete genome sequence of Corynebacterium casei LMG S-19264T (=DSM 44701T), isolated from a smear-ripened cheese.</title>
        <authorList>
            <consortium name="US DOE Joint Genome Institute (JGI-PGF)"/>
            <person name="Walter F."/>
            <person name="Albersmeier A."/>
            <person name="Kalinowski J."/>
            <person name="Ruckert C."/>
        </authorList>
    </citation>
    <scope>NUCLEOTIDE SEQUENCE</scope>
    <source>
        <strain evidence="1">CGMCC 1.15034</strain>
    </source>
</reference>
<protein>
    <submittedName>
        <fullName evidence="1">Uncharacterized protein</fullName>
    </submittedName>
</protein>
<dbReference type="EMBL" id="BMHC01000020">
    <property type="protein sequence ID" value="GGI31379.1"/>
    <property type="molecule type" value="Genomic_DNA"/>
</dbReference>
<name>A0AA87WC48_9BRAD</name>
<dbReference type="AlphaFoldDB" id="A0AA87WC48"/>
<proteinExistence type="predicted"/>
<sequence length="55" mass="5878">MIAERLAGHLNVYAGSHGEQLLAAQPQALTREEMEDLAGASDLADPLRQGLSFLT</sequence>